<dbReference type="NCBIfam" id="TIGR00099">
    <property type="entry name" value="Cof-subfamily"/>
    <property type="match status" value="1"/>
</dbReference>
<dbReference type="RefSeq" id="WP_078693864.1">
    <property type="nucleotide sequence ID" value="NZ_FUWX01000009.1"/>
</dbReference>
<dbReference type="InterPro" id="IPR000150">
    <property type="entry name" value="Cof"/>
</dbReference>
<dbReference type="Gene3D" id="3.40.50.1000">
    <property type="entry name" value="HAD superfamily/HAD-like"/>
    <property type="match status" value="1"/>
</dbReference>
<dbReference type="GO" id="GO:0005829">
    <property type="term" value="C:cytosol"/>
    <property type="evidence" value="ECO:0007669"/>
    <property type="project" value="TreeGrafter"/>
</dbReference>
<gene>
    <name evidence="1" type="ORF">SAMN02745174_01370</name>
</gene>
<dbReference type="SFLD" id="SFLDS00003">
    <property type="entry name" value="Haloacid_Dehalogenase"/>
    <property type="match status" value="1"/>
</dbReference>
<dbReference type="SFLD" id="SFLDG01140">
    <property type="entry name" value="C2.B:_Phosphomannomutase_and_P"/>
    <property type="match status" value="1"/>
</dbReference>
<keyword evidence="2" id="KW-1185">Reference proteome</keyword>
<dbReference type="OrthoDB" id="9781413at2"/>
<sequence length="268" mass="30218">MKYKAIVTDLDDTLLNPCGLISPEDKKMIMECQENGVKFILASGRPTFAMKHLSEELELSKYKSYILSFNGAIITDCSTGELLLNESLTSKEIHELYDFAKENNVHIITYIDDEIISESESEYIDVEVNLTKMPHKIVKSFKDSVKKDAVKCIMLEEPSYLKEVEKKLKEKYGDKYSIAISKPFFLEVTKKGIDKGNTLKKLADKMNISTEEIIAVGDSYNDESMLRTAGLAVAVENAKPEIKEIADFITTSNDNNGMGNLIKKFILK</sequence>
<accession>A0A1T4MXL1</accession>
<dbReference type="STRING" id="180163.SAMN02745174_01370"/>
<proteinExistence type="predicted"/>
<dbReference type="SFLD" id="SFLDG01144">
    <property type="entry name" value="C2.B.4:_PGP_Like"/>
    <property type="match status" value="1"/>
</dbReference>
<dbReference type="SUPFAM" id="SSF56784">
    <property type="entry name" value="HAD-like"/>
    <property type="match status" value="1"/>
</dbReference>
<protein>
    <recommendedName>
        <fullName evidence="3">Haloacid dehalogenase-like hydrolase</fullName>
    </recommendedName>
</protein>
<dbReference type="AlphaFoldDB" id="A0A1T4MXL1"/>
<dbReference type="CDD" id="cd07516">
    <property type="entry name" value="HAD_Pase"/>
    <property type="match status" value="1"/>
</dbReference>
<dbReference type="GO" id="GO:0000287">
    <property type="term" value="F:magnesium ion binding"/>
    <property type="evidence" value="ECO:0007669"/>
    <property type="project" value="TreeGrafter"/>
</dbReference>
<dbReference type="EMBL" id="FUWX01000009">
    <property type="protein sequence ID" value="SJZ71742.1"/>
    <property type="molecule type" value="Genomic_DNA"/>
</dbReference>
<dbReference type="Gene3D" id="3.30.1240.10">
    <property type="match status" value="1"/>
</dbReference>
<dbReference type="PANTHER" id="PTHR10000:SF8">
    <property type="entry name" value="HAD SUPERFAMILY HYDROLASE-LIKE, TYPE 3"/>
    <property type="match status" value="1"/>
</dbReference>
<organism evidence="1 2">
    <name type="scientific">Cetobacterium ceti</name>
    <dbReference type="NCBI Taxonomy" id="180163"/>
    <lineage>
        <taxon>Bacteria</taxon>
        <taxon>Fusobacteriati</taxon>
        <taxon>Fusobacteriota</taxon>
        <taxon>Fusobacteriia</taxon>
        <taxon>Fusobacteriales</taxon>
        <taxon>Fusobacteriaceae</taxon>
        <taxon>Cetobacterium</taxon>
    </lineage>
</organism>
<evidence type="ECO:0008006" key="3">
    <source>
        <dbReference type="Google" id="ProtNLM"/>
    </source>
</evidence>
<name>A0A1T4MXL1_9FUSO</name>
<dbReference type="InterPro" id="IPR023214">
    <property type="entry name" value="HAD_sf"/>
</dbReference>
<dbReference type="Proteomes" id="UP000191153">
    <property type="component" value="Unassembled WGS sequence"/>
</dbReference>
<dbReference type="NCBIfam" id="TIGR01484">
    <property type="entry name" value="HAD-SF-IIB"/>
    <property type="match status" value="1"/>
</dbReference>
<reference evidence="1 2" key="1">
    <citation type="submission" date="2017-02" db="EMBL/GenBank/DDBJ databases">
        <authorList>
            <person name="Peterson S.W."/>
        </authorList>
    </citation>
    <scope>NUCLEOTIDE SEQUENCE [LARGE SCALE GENOMIC DNA]</scope>
    <source>
        <strain evidence="1 2">ATCC 700028</strain>
    </source>
</reference>
<dbReference type="InterPro" id="IPR036412">
    <property type="entry name" value="HAD-like_sf"/>
</dbReference>
<dbReference type="Pfam" id="PF08282">
    <property type="entry name" value="Hydrolase_3"/>
    <property type="match status" value="1"/>
</dbReference>
<dbReference type="GO" id="GO:0016791">
    <property type="term" value="F:phosphatase activity"/>
    <property type="evidence" value="ECO:0007669"/>
    <property type="project" value="TreeGrafter"/>
</dbReference>
<dbReference type="PANTHER" id="PTHR10000">
    <property type="entry name" value="PHOSPHOSERINE PHOSPHATASE"/>
    <property type="match status" value="1"/>
</dbReference>
<dbReference type="InterPro" id="IPR006379">
    <property type="entry name" value="HAD-SF_hydro_IIB"/>
</dbReference>
<evidence type="ECO:0000313" key="1">
    <source>
        <dbReference type="EMBL" id="SJZ71742.1"/>
    </source>
</evidence>
<evidence type="ECO:0000313" key="2">
    <source>
        <dbReference type="Proteomes" id="UP000191153"/>
    </source>
</evidence>